<dbReference type="AlphaFoldDB" id="A0A6C0IFP7"/>
<dbReference type="GO" id="GO:0030983">
    <property type="term" value="F:mismatched DNA binding"/>
    <property type="evidence" value="ECO:0007669"/>
    <property type="project" value="InterPro"/>
</dbReference>
<dbReference type="SMART" id="SM00534">
    <property type="entry name" value="MUTSac"/>
    <property type="match status" value="1"/>
</dbReference>
<dbReference type="Pfam" id="PF00488">
    <property type="entry name" value="MutS_V"/>
    <property type="match status" value="1"/>
</dbReference>
<dbReference type="GO" id="GO:0005524">
    <property type="term" value="F:ATP binding"/>
    <property type="evidence" value="ECO:0007669"/>
    <property type="project" value="UniProtKB-KW"/>
</dbReference>
<evidence type="ECO:0000313" key="6">
    <source>
        <dbReference type="EMBL" id="QHT91296.1"/>
    </source>
</evidence>
<feature type="transmembrane region" description="Helical" evidence="4">
    <location>
        <begin position="120"/>
        <end position="145"/>
    </location>
</feature>
<dbReference type="EMBL" id="MN740165">
    <property type="protein sequence ID" value="QHT91296.1"/>
    <property type="molecule type" value="Genomic_DNA"/>
</dbReference>
<keyword evidence="2" id="KW-0067">ATP-binding</keyword>
<name>A0A6C0IFP7_9ZZZZ</name>
<reference evidence="6" key="1">
    <citation type="journal article" date="2020" name="Nature">
        <title>Giant virus diversity and host interactions through global metagenomics.</title>
        <authorList>
            <person name="Schulz F."/>
            <person name="Roux S."/>
            <person name="Paez-Espino D."/>
            <person name="Jungbluth S."/>
            <person name="Walsh D.A."/>
            <person name="Denef V.J."/>
            <person name="McMahon K.D."/>
            <person name="Konstantinidis K.T."/>
            <person name="Eloe-Fadrosh E.A."/>
            <person name="Kyrpides N.C."/>
            <person name="Woyke T."/>
        </authorList>
    </citation>
    <scope>NUCLEOTIDE SEQUENCE</scope>
    <source>
        <strain evidence="6">GVMAG-M-3300023184-77</strain>
    </source>
</reference>
<evidence type="ECO:0000259" key="5">
    <source>
        <dbReference type="SMART" id="SM00534"/>
    </source>
</evidence>
<evidence type="ECO:0000256" key="4">
    <source>
        <dbReference type="SAM" id="Phobius"/>
    </source>
</evidence>
<feature type="domain" description="DNA mismatch repair proteins mutS family" evidence="5">
    <location>
        <begin position="316"/>
        <end position="489"/>
    </location>
</feature>
<keyword evidence="1" id="KW-0547">Nucleotide-binding</keyword>
<keyword evidence="4" id="KW-0812">Transmembrane</keyword>
<keyword evidence="4" id="KW-1133">Transmembrane helix</keyword>
<proteinExistence type="predicted"/>
<evidence type="ECO:0000256" key="3">
    <source>
        <dbReference type="ARBA" id="ARBA00023125"/>
    </source>
</evidence>
<evidence type="ECO:0000256" key="2">
    <source>
        <dbReference type="ARBA" id="ARBA00022840"/>
    </source>
</evidence>
<dbReference type="GO" id="GO:0006298">
    <property type="term" value="P:mismatch repair"/>
    <property type="evidence" value="ECO:0007669"/>
    <property type="project" value="InterPro"/>
</dbReference>
<keyword evidence="4" id="KW-0472">Membrane</keyword>
<dbReference type="InterPro" id="IPR000432">
    <property type="entry name" value="DNA_mismatch_repair_MutS_C"/>
</dbReference>
<sequence>MESILQDSGLENISTILNTKLYYSEDVLKKLLLKSCNFPNINDLQKRQDVIDKLRLNKIDLQPYFDKLVKKEEECKHYFENDKTELEKDTFGQLIFTNEYFKSLNHIPFVLILMAYFKKLVIPFVSLAFPVLAYFLPMLLIKYVWKLPIGLEMYNKIMKSFISFEPKKLFQNCFTLFSIGQSIYQIFQNAFHLHTIDTNIVTLGNGVQEYKSIVTDVKTILKENNIHYSFTRSCNDLPDDNRRTFVEVSEEPYRLWFLAKDMAYLEILWKLSQEKDFSKVHLVSSETPYFKADTLYDIHLSKETRVPSSISIENNATHYLLSGPNGGGKSSFLRGILQTLLFSHTFGYSIGTNITLSPFDYILSGLSIHDSPGKKSLFEKEVCFARDVLYYNNPKFKGFVLFDEIFHSTNPPDGIRTSELFLNSLWSYKHIASIVSTHVFEIIEASPDSVKKICVDAEKIEDKLHYKYSITNGISRLSSVDEIWKKIWDA</sequence>
<dbReference type="Gene3D" id="3.40.50.300">
    <property type="entry name" value="P-loop containing nucleotide triphosphate hydrolases"/>
    <property type="match status" value="1"/>
</dbReference>
<organism evidence="6">
    <name type="scientific">viral metagenome</name>
    <dbReference type="NCBI Taxonomy" id="1070528"/>
    <lineage>
        <taxon>unclassified sequences</taxon>
        <taxon>metagenomes</taxon>
        <taxon>organismal metagenomes</taxon>
    </lineage>
</organism>
<accession>A0A6C0IFP7</accession>
<keyword evidence="3" id="KW-0238">DNA-binding</keyword>
<dbReference type="SUPFAM" id="SSF52540">
    <property type="entry name" value="P-loop containing nucleoside triphosphate hydrolases"/>
    <property type="match status" value="1"/>
</dbReference>
<protein>
    <recommendedName>
        <fullName evidence="5">DNA mismatch repair proteins mutS family domain-containing protein</fullName>
    </recommendedName>
</protein>
<dbReference type="InterPro" id="IPR027417">
    <property type="entry name" value="P-loop_NTPase"/>
</dbReference>
<evidence type="ECO:0000256" key="1">
    <source>
        <dbReference type="ARBA" id="ARBA00022741"/>
    </source>
</evidence>